<dbReference type="STRING" id="1817821.A2717_00150"/>
<gene>
    <name evidence="1" type="ORF">A2717_00150</name>
</gene>
<dbReference type="AlphaFoldDB" id="A0A1F5N8F3"/>
<sequence>MENTKPQSGSEIDQSFGGSVGVWAEGSKVILKAITKDNQPVSLTPAEAKRLAEMLKVFAAQVEAK</sequence>
<dbReference type="Proteomes" id="UP000177610">
    <property type="component" value="Unassembled WGS sequence"/>
</dbReference>
<evidence type="ECO:0000313" key="2">
    <source>
        <dbReference type="Proteomes" id="UP000177610"/>
    </source>
</evidence>
<protein>
    <submittedName>
        <fullName evidence="1">Uncharacterized protein</fullName>
    </submittedName>
</protein>
<name>A0A1F5N8F3_9BACT</name>
<reference evidence="1 2" key="1">
    <citation type="journal article" date="2016" name="Nat. Commun.">
        <title>Thousands of microbial genomes shed light on interconnected biogeochemical processes in an aquifer system.</title>
        <authorList>
            <person name="Anantharaman K."/>
            <person name="Brown C.T."/>
            <person name="Hug L.A."/>
            <person name="Sharon I."/>
            <person name="Castelle C.J."/>
            <person name="Probst A.J."/>
            <person name="Thomas B.C."/>
            <person name="Singh A."/>
            <person name="Wilkins M.J."/>
            <person name="Karaoz U."/>
            <person name="Brodie E.L."/>
            <person name="Williams K.H."/>
            <person name="Hubbard S.S."/>
            <person name="Banfield J.F."/>
        </authorList>
    </citation>
    <scope>NUCLEOTIDE SEQUENCE [LARGE SCALE GENOMIC DNA]</scope>
</reference>
<proteinExistence type="predicted"/>
<accession>A0A1F5N8F3</accession>
<dbReference type="EMBL" id="MFEH01000003">
    <property type="protein sequence ID" value="OGE73937.1"/>
    <property type="molecule type" value="Genomic_DNA"/>
</dbReference>
<organism evidence="1 2">
    <name type="scientific">Candidatus Doudnabacteria bacterium RIFCSPHIGHO2_01_FULL_41_86</name>
    <dbReference type="NCBI Taxonomy" id="1817821"/>
    <lineage>
        <taxon>Bacteria</taxon>
        <taxon>Candidatus Doudnaibacteriota</taxon>
    </lineage>
</organism>
<evidence type="ECO:0000313" key="1">
    <source>
        <dbReference type="EMBL" id="OGE73937.1"/>
    </source>
</evidence>
<comment type="caution">
    <text evidence="1">The sequence shown here is derived from an EMBL/GenBank/DDBJ whole genome shotgun (WGS) entry which is preliminary data.</text>
</comment>